<evidence type="ECO:0000313" key="3">
    <source>
        <dbReference type="Proteomes" id="UP001155057"/>
    </source>
</evidence>
<dbReference type="EMBL" id="JANUAE010000028">
    <property type="protein sequence ID" value="MCS3712123.1"/>
    <property type="molecule type" value="Genomic_DNA"/>
</dbReference>
<dbReference type="AlphaFoldDB" id="A0A9X2TLP2"/>
<proteinExistence type="predicted"/>
<accession>A0A9X2TLP2</accession>
<evidence type="ECO:0000256" key="1">
    <source>
        <dbReference type="SAM" id="SignalP"/>
    </source>
</evidence>
<sequence length="138" mass="15072">MRYLIPFLLLFTACSSGPMITAQSVPTPTRTDTLEASYDRAFTAVLDAYSAKGFGVDEVNKDVGLAKSGFKQSGNIVGSKARSQFSARISRLDSTRTKVQLTATAQRETMSGWNAASMTEERARKLYANAFSTIKEQL</sequence>
<feature type="chain" id="PRO_5040765651" description="Lipoprotein" evidence="1">
    <location>
        <begin position="22"/>
        <end position="138"/>
    </location>
</feature>
<gene>
    <name evidence="2" type="ORF">GGP61_003761</name>
</gene>
<organism evidence="2 3">
    <name type="scientific">Salinibacter ruber</name>
    <dbReference type="NCBI Taxonomy" id="146919"/>
    <lineage>
        <taxon>Bacteria</taxon>
        <taxon>Pseudomonadati</taxon>
        <taxon>Rhodothermota</taxon>
        <taxon>Rhodothermia</taxon>
        <taxon>Rhodothermales</taxon>
        <taxon>Salinibacteraceae</taxon>
        <taxon>Salinibacter</taxon>
    </lineage>
</organism>
<protein>
    <recommendedName>
        <fullName evidence="4">Lipoprotein</fullName>
    </recommendedName>
</protein>
<keyword evidence="1" id="KW-0732">Signal</keyword>
<comment type="caution">
    <text evidence="2">The sequence shown here is derived from an EMBL/GenBank/DDBJ whole genome shotgun (WGS) entry which is preliminary data.</text>
</comment>
<reference evidence="2" key="1">
    <citation type="submission" date="2022-08" db="EMBL/GenBank/DDBJ databases">
        <title>Genomic Encyclopedia of Type Strains, Phase V (KMG-V): Genome sequencing to study the core and pangenomes of soil and plant-associated prokaryotes.</title>
        <authorList>
            <person name="Whitman W."/>
        </authorList>
    </citation>
    <scope>NUCLEOTIDE SEQUENCE</scope>
    <source>
        <strain evidence="2">SP3049</strain>
    </source>
</reference>
<dbReference type="Proteomes" id="UP001155057">
    <property type="component" value="Unassembled WGS sequence"/>
</dbReference>
<feature type="signal peptide" evidence="1">
    <location>
        <begin position="1"/>
        <end position="21"/>
    </location>
</feature>
<name>A0A9X2TLP2_9BACT</name>
<evidence type="ECO:0000313" key="2">
    <source>
        <dbReference type="EMBL" id="MCS3712123.1"/>
    </source>
</evidence>
<evidence type="ECO:0008006" key="4">
    <source>
        <dbReference type="Google" id="ProtNLM"/>
    </source>
</evidence>
<dbReference type="RefSeq" id="WP_259124773.1">
    <property type="nucleotide sequence ID" value="NZ_JANUAE010000028.1"/>
</dbReference>